<dbReference type="RefSeq" id="WP_188239749.1">
    <property type="nucleotide sequence ID" value="NZ_JBDJOF010000014.1"/>
</dbReference>
<dbReference type="Proteomes" id="UP001400166">
    <property type="component" value="Unassembled WGS sequence"/>
</dbReference>
<evidence type="ECO:0000313" key="2">
    <source>
        <dbReference type="Proteomes" id="UP001400166"/>
    </source>
</evidence>
<evidence type="ECO:0000313" key="1">
    <source>
        <dbReference type="EMBL" id="MEN5390020.1"/>
    </source>
</evidence>
<sequence>MNDRTPELLDRLHCCEAAIEVHRAYIKALEYGLRMAVFSHPAREQLSDAWLQLLPNIAAKHRDDGGELFAAAFQQALTVLTEQIGEPNSTR</sequence>
<keyword evidence="2" id="KW-1185">Reference proteome</keyword>
<comment type="caution">
    <text evidence="1">The sequence shown here is derived from an EMBL/GenBank/DDBJ whole genome shotgun (WGS) entry which is preliminary data.</text>
</comment>
<proteinExistence type="predicted"/>
<reference evidence="1 2" key="1">
    <citation type="submission" date="2024-04" db="EMBL/GenBank/DDBJ databases">
        <title>WGS of bacteria from Torrens River.</title>
        <authorList>
            <person name="Wyrsch E.R."/>
            <person name="Drigo B."/>
        </authorList>
    </citation>
    <scope>NUCLEOTIDE SEQUENCE [LARGE SCALE GENOMIC DNA]</scope>
    <source>
        <strain evidence="1 2">TWI153</strain>
    </source>
</reference>
<organism evidence="1 2">
    <name type="scientific">Stenotrophomonas hibiscicola</name>
    <dbReference type="NCBI Taxonomy" id="86189"/>
    <lineage>
        <taxon>Bacteria</taxon>
        <taxon>Pseudomonadati</taxon>
        <taxon>Pseudomonadota</taxon>
        <taxon>Gammaproteobacteria</taxon>
        <taxon>Lysobacterales</taxon>
        <taxon>Lysobacteraceae</taxon>
        <taxon>Stenotrophomonas</taxon>
        <taxon>Stenotrophomonas maltophilia group</taxon>
    </lineage>
</organism>
<accession>A0ABV0C6N3</accession>
<name>A0ABV0C6N3_9GAMM</name>
<gene>
    <name evidence="1" type="ORF">ABE587_09330</name>
</gene>
<protein>
    <submittedName>
        <fullName evidence="1">Uncharacterized protein</fullName>
    </submittedName>
</protein>
<dbReference type="EMBL" id="JBDJOF010000014">
    <property type="protein sequence ID" value="MEN5390020.1"/>
    <property type="molecule type" value="Genomic_DNA"/>
</dbReference>